<comment type="similarity">
    <text evidence="8">Belongs to the EzrA family.</text>
</comment>
<feature type="coiled-coil region" evidence="8">
    <location>
        <begin position="390"/>
        <end position="424"/>
    </location>
</feature>
<keyword evidence="8" id="KW-1003">Cell membrane</keyword>
<dbReference type="GO" id="GO:0000917">
    <property type="term" value="P:division septum assembly"/>
    <property type="evidence" value="ECO:0007669"/>
    <property type="project" value="UniProtKB-KW"/>
</dbReference>
<evidence type="ECO:0000256" key="2">
    <source>
        <dbReference type="ARBA" id="ARBA00022692"/>
    </source>
</evidence>
<accession>A0A1H0P583</accession>
<keyword evidence="6 8" id="KW-0717">Septation</keyword>
<keyword evidence="3 8" id="KW-1133">Transmembrane helix</keyword>
<organism evidence="10 11">
    <name type="scientific">Litchfieldia salsa</name>
    <dbReference type="NCBI Taxonomy" id="930152"/>
    <lineage>
        <taxon>Bacteria</taxon>
        <taxon>Bacillati</taxon>
        <taxon>Bacillota</taxon>
        <taxon>Bacilli</taxon>
        <taxon>Bacillales</taxon>
        <taxon>Bacillaceae</taxon>
        <taxon>Litchfieldia</taxon>
    </lineage>
</organism>
<evidence type="ECO:0000256" key="8">
    <source>
        <dbReference type="HAMAP-Rule" id="MF_00728"/>
    </source>
</evidence>
<evidence type="ECO:0000256" key="3">
    <source>
        <dbReference type="ARBA" id="ARBA00022989"/>
    </source>
</evidence>
<keyword evidence="2 8" id="KW-0812">Transmembrane</keyword>
<feature type="topological domain" description="Cytoplasmic" evidence="8">
    <location>
        <begin position="22"/>
        <end position="562"/>
    </location>
</feature>
<dbReference type="EMBL" id="FNJU01000001">
    <property type="protein sequence ID" value="SDP00121.1"/>
    <property type="molecule type" value="Genomic_DNA"/>
</dbReference>
<keyword evidence="5 8" id="KW-0472">Membrane</keyword>
<keyword evidence="11" id="KW-1185">Reference proteome</keyword>
<evidence type="ECO:0000256" key="4">
    <source>
        <dbReference type="ARBA" id="ARBA00023054"/>
    </source>
</evidence>
<dbReference type="GO" id="GO:0005940">
    <property type="term" value="C:septin ring"/>
    <property type="evidence" value="ECO:0007669"/>
    <property type="project" value="InterPro"/>
</dbReference>
<reference evidence="11" key="1">
    <citation type="submission" date="2016-10" db="EMBL/GenBank/DDBJ databases">
        <authorList>
            <person name="Varghese N."/>
            <person name="Submissions S."/>
        </authorList>
    </citation>
    <scope>NUCLEOTIDE SEQUENCE [LARGE SCALE GENOMIC DNA]</scope>
    <source>
        <strain evidence="11">IBRC-M10078</strain>
    </source>
</reference>
<feature type="coiled-coil region" evidence="8">
    <location>
        <begin position="296"/>
        <end position="330"/>
    </location>
</feature>
<comment type="subcellular location">
    <subcellularLocation>
        <location evidence="8">Cell membrane</location>
        <topology evidence="8">Single-pass membrane protein</topology>
    </subcellularLocation>
    <text evidence="8">Colocalized with FtsZ to the nascent septal site.</text>
</comment>
<evidence type="ECO:0000256" key="7">
    <source>
        <dbReference type="ARBA" id="ARBA00023306"/>
    </source>
</evidence>
<evidence type="ECO:0000313" key="11">
    <source>
        <dbReference type="Proteomes" id="UP000199159"/>
    </source>
</evidence>
<evidence type="ECO:0000313" key="10">
    <source>
        <dbReference type="EMBL" id="SDP00121.1"/>
    </source>
</evidence>
<feature type="topological domain" description="Extracellular" evidence="8">
    <location>
        <begin position="1"/>
        <end position="2"/>
    </location>
</feature>
<evidence type="ECO:0000256" key="6">
    <source>
        <dbReference type="ARBA" id="ARBA00023210"/>
    </source>
</evidence>
<evidence type="ECO:0000256" key="1">
    <source>
        <dbReference type="ARBA" id="ARBA00022618"/>
    </source>
</evidence>
<dbReference type="AlphaFoldDB" id="A0A1H0P583"/>
<dbReference type="NCBIfam" id="NF003413">
    <property type="entry name" value="PRK04778.1-7"/>
    <property type="match status" value="1"/>
</dbReference>
<dbReference type="GO" id="GO:0005886">
    <property type="term" value="C:plasma membrane"/>
    <property type="evidence" value="ECO:0007669"/>
    <property type="project" value="UniProtKB-SubCell"/>
</dbReference>
<name>A0A1H0P583_9BACI</name>
<dbReference type="Proteomes" id="UP000199159">
    <property type="component" value="Unassembled WGS sequence"/>
</dbReference>
<dbReference type="GO" id="GO:0000921">
    <property type="term" value="P:septin ring assembly"/>
    <property type="evidence" value="ECO:0007669"/>
    <property type="project" value="InterPro"/>
</dbReference>
<evidence type="ECO:0000256" key="9">
    <source>
        <dbReference type="SAM" id="Phobius"/>
    </source>
</evidence>
<keyword evidence="7 8" id="KW-0131">Cell cycle</keyword>
<dbReference type="RefSeq" id="WP_090849217.1">
    <property type="nucleotide sequence ID" value="NZ_FNJU01000001.1"/>
</dbReference>
<comment type="function">
    <text evidence="8">Negative regulator of FtsZ ring formation; modulates the frequency and position of FtsZ ring formation. Inhibits FtsZ ring formation at polar sites. Interacts either with FtsZ or with one of its binding partners to promote depolymerization.</text>
</comment>
<dbReference type="Pfam" id="PF06160">
    <property type="entry name" value="EzrA"/>
    <property type="match status" value="1"/>
</dbReference>
<dbReference type="STRING" id="930152.SAMN05216565_101162"/>
<dbReference type="OrthoDB" id="1654473at2"/>
<evidence type="ECO:0000256" key="5">
    <source>
        <dbReference type="ARBA" id="ARBA00023136"/>
    </source>
</evidence>
<sequence length="562" mass="66130">MEYLIGIFIIIISIAIYGFYFRKKIYQEVDRLELWKIEITNRPVTDEISKVKELNMTGETEDLFEQWRKEWDEIVTLHLPNVEEYLFDAEEFADKYQFKKAKKVLQQIEDNLTHTDTSINRILDELNELIGSEEKNRVEVEELKQSHRELKKVLLAHRHTFGQAELQLELKLDEINQKFKEFDESTKQGNYLQAREMVLFVKSLLSSLTKKMDDIPGLLAECQTSLPKKLDEISDGHDEMRNQGYILDHIQVVKETERIRTQLSYFIELIEKIETEEVKTGIEEVRESIETLYDLLEKEVEANQFIQSELAQIEENLQTLIEQSKESEYETQLVQQSYQLTEKDLDAHRQIIKKLALLFKQFVIIRDKLSEEHVAYSIVKEELETVYTSLQDLKEKHLQYCEMIQALRKDELAAREKVAEMQKKLHDIKRLLLKNNIPGLPVSYGEILNETKLAVEEVLIRLNETPLNMVAVSESLNFAEDLVTKTFELTEEMIDRVYLAEKVIQYGNRYRSRHQRIANSLDEAESLFRSFEYQQALEQAATALEELEPGVLKRIEEHIASE</sequence>
<proteinExistence type="inferred from homology"/>
<protein>
    <recommendedName>
        <fullName evidence="8">Septation ring formation regulator EzrA</fullName>
    </recommendedName>
</protein>
<dbReference type="InterPro" id="IPR010379">
    <property type="entry name" value="EzrA"/>
</dbReference>
<gene>
    <name evidence="8" type="primary">ezrA</name>
    <name evidence="10" type="ORF">SAMN05216565_101162</name>
</gene>
<dbReference type="HAMAP" id="MF_00728">
    <property type="entry name" value="EzrA"/>
    <property type="match status" value="1"/>
</dbReference>
<keyword evidence="4 8" id="KW-0175">Coiled coil</keyword>
<feature type="transmembrane region" description="Helical" evidence="9">
    <location>
        <begin position="6"/>
        <end position="22"/>
    </location>
</feature>
<keyword evidence="1 8" id="KW-0132">Cell division</keyword>